<evidence type="ECO:0000313" key="8">
    <source>
        <dbReference type="Proteomes" id="UP000576792"/>
    </source>
</evidence>
<dbReference type="PROSITE" id="PS50977">
    <property type="entry name" value="HTH_TETR_2"/>
    <property type="match status" value="1"/>
</dbReference>
<evidence type="ECO:0000313" key="7">
    <source>
        <dbReference type="EMBL" id="NJC56567.1"/>
    </source>
</evidence>
<comment type="caution">
    <text evidence="7">The sequence shown here is derived from an EMBL/GenBank/DDBJ whole genome shotgun (WGS) entry which is preliminary data.</text>
</comment>
<dbReference type="AlphaFoldDB" id="A0A846S6W3"/>
<evidence type="ECO:0000259" key="6">
    <source>
        <dbReference type="PROSITE" id="PS50977"/>
    </source>
</evidence>
<protein>
    <submittedName>
        <fullName evidence="7">AcrR family transcriptional regulator</fullName>
    </submittedName>
</protein>
<accession>A0A846S6W3</accession>
<gene>
    <name evidence="7" type="ORF">BKA07_001602</name>
</gene>
<feature type="DNA-binding region" description="H-T-H motif" evidence="5">
    <location>
        <begin position="31"/>
        <end position="50"/>
    </location>
</feature>
<dbReference type="Pfam" id="PF13977">
    <property type="entry name" value="TetR_C_6"/>
    <property type="match status" value="1"/>
</dbReference>
<dbReference type="GO" id="GO:0000976">
    <property type="term" value="F:transcription cis-regulatory region binding"/>
    <property type="evidence" value="ECO:0007669"/>
    <property type="project" value="TreeGrafter"/>
</dbReference>
<dbReference type="InterPro" id="IPR039538">
    <property type="entry name" value="BetI_C"/>
</dbReference>
<dbReference type="EMBL" id="JAATJN010000001">
    <property type="protein sequence ID" value="NJC56567.1"/>
    <property type="molecule type" value="Genomic_DNA"/>
</dbReference>
<keyword evidence="8" id="KW-1185">Reference proteome</keyword>
<name>A0A846S6W3_9MICO</name>
<dbReference type="InterPro" id="IPR036271">
    <property type="entry name" value="Tet_transcr_reg_TetR-rel_C_sf"/>
</dbReference>
<organism evidence="7 8">
    <name type="scientific">Brevibacterium marinum</name>
    <dbReference type="NCBI Taxonomy" id="418643"/>
    <lineage>
        <taxon>Bacteria</taxon>
        <taxon>Bacillati</taxon>
        <taxon>Actinomycetota</taxon>
        <taxon>Actinomycetes</taxon>
        <taxon>Micrococcales</taxon>
        <taxon>Brevibacteriaceae</taxon>
        <taxon>Brevibacterium</taxon>
    </lineage>
</organism>
<dbReference type="PANTHER" id="PTHR30055">
    <property type="entry name" value="HTH-TYPE TRANSCRIPTIONAL REGULATOR RUTR"/>
    <property type="match status" value="1"/>
</dbReference>
<sequence>MPKLIDHATRREEIATAAWRVILQRGIGAVSVRTVAAEAGLSVGSVRHVFASQTQLLSFAMELVIDRAAARIDALPHRRTELESMEDLATELLPLDEERRGETEVYLALFAASGADSTLSATRADVWGRVHAGCRTIVSRLTDAVTVTEEQHEQEVVRLHALLDGLAAHLIWRPSEVSAAAARTAIVDHLHELTTRFGVARP</sequence>
<keyword evidence="4" id="KW-0804">Transcription</keyword>
<dbReference type="InterPro" id="IPR009057">
    <property type="entry name" value="Homeodomain-like_sf"/>
</dbReference>
<evidence type="ECO:0000256" key="1">
    <source>
        <dbReference type="ARBA" id="ARBA00022491"/>
    </source>
</evidence>
<reference evidence="7 8" key="1">
    <citation type="submission" date="2020-03" db="EMBL/GenBank/DDBJ databases">
        <title>Sequencing the genomes of 1000 actinobacteria strains.</title>
        <authorList>
            <person name="Klenk H.-P."/>
        </authorList>
    </citation>
    <scope>NUCLEOTIDE SEQUENCE [LARGE SCALE GENOMIC DNA]</scope>
    <source>
        <strain evidence="7 8">DSM 18964</strain>
    </source>
</reference>
<dbReference type="Pfam" id="PF00440">
    <property type="entry name" value="TetR_N"/>
    <property type="match status" value="1"/>
</dbReference>
<evidence type="ECO:0000256" key="3">
    <source>
        <dbReference type="ARBA" id="ARBA00023125"/>
    </source>
</evidence>
<evidence type="ECO:0000256" key="2">
    <source>
        <dbReference type="ARBA" id="ARBA00023015"/>
    </source>
</evidence>
<evidence type="ECO:0000256" key="5">
    <source>
        <dbReference type="PROSITE-ProRule" id="PRU00335"/>
    </source>
</evidence>
<dbReference type="SUPFAM" id="SSF48498">
    <property type="entry name" value="Tetracyclin repressor-like, C-terminal domain"/>
    <property type="match status" value="1"/>
</dbReference>
<dbReference type="GO" id="GO:0003700">
    <property type="term" value="F:DNA-binding transcription factor activity"/>
    <property type="evidence" value="ECO:0007669"/>
    <property type="project" value="TreeGrafter"/>
</dbReference>
<keyword evidence="1" id="KW-0678">Repressor</keyword>
<dbReference type="InterPro" id="IPR050109">
    <property type="entry name" value="HTH-type_TetR-like_transc_reg"/>
</dbReference>
<feature type="domain" description="HTH tetR-type" evidence="6">
    <location>
        <begin position="8"/>
        <end position="68"/>
    </location>
</feature>
<proteinExistence type="predicted"/>
<evidence type="ECO:0000256" key="4">
    <source>
        <dbReference type="ARBA" id="ARBA00023163"/>
    </source>
</evidence>
<keyword evidence="2" id="KW-0805">Transcription regulation</keyword>
<dbReference type="Proteomes" id="UP000576792">
    <property type="component" value="Unassembled WGS sequence"/>
</dbReference>
<dbReference type="Gene3D" id="1.10.357.10">
    <property type="entry name" value="Tetracycline Repressor, domain 2"/>
    <property type="match status" value="1"/>
</dbReference>
<keyword evidence="3 5" id="KW-0238">DNA-binding</keyword>
<dbReference type="SUPFAM" id="SSF46689">
    <property type="entry name" value="Homeodomain-like"/>
    <property type="match status" value="1"/>
</dbReference>
<dbReference type="PANTHER" id="PTHR30055:SF234">
    <property type="entry name" value="HTH-TYPE TRANSCRIPTIONAL REGULATOR BETI"/>
    <property type="match status" value="1"/>
</dbReference>
<dbReference type="RefSeq" id="WP_167950427.1">
    <property type="nucleotide sequence ID" value="NZ_BAAAPQ010000025.1"/>
</dbReference>
<dbReference type="InterPro" id="IPR001647">
    <property type="entry name" value="HTH_TetR"/>
</dbReference>